<comment type="caution">
    <text evidence="1">The sequence shown here is derived from an EMBL/GenBank/DDBJ whole genome shotgun (WGS) entry which is preliminary data.</text>
</comment>
<accession>A0AC61R336</accession>
<protein>
    <submittedName>
        <fullName evidence="1">Glycosyltransferase</fullName>
    </submittedName>
</protein>
<keyword evidence="2" id="KW-1185">Reference proteome</keyword>
<proteinExistence type="predicted"/>
<sequence length="414" mass="47281">MTGEKPLVSIIIPVYNGSNYLREAIESALGQTYGNCEVLVINDGSNDHGETEREALKFGDRIRYFKKENGGVASALNFGIRKMQGEYFSWLSHDDVYSPQKIEKQLEAVLQSGNPAALVQAEYEFYNEDTGSRTPTRFLKHYRPEQITNSCFSVLQLQSHACSALIHKSHFERAGLFDESLKTIQDIDMWFRIFRGQKSLFLADILHMVREHREAGSNTISCYHEETRKEYAKLVRQMPNEEIRQVFGNAGAFLCRMAGFVKSYGGGDELREIENRLWNMEKDSEEGQGLKEFYDKLSDFSQNKAKRIVIFGSGQYGIRVKYDLESRLVAPEYFMDNNPKKQGTVIDGIPCKSKEELLAQKGDTLVVIAMRNCEEAVKELEAEGIPYYVTRQELDPILLNTPPAVSRKEEWLGK</sequence>
<evidence type="ECO:0000313" key="1">
    <source>
        <dbReference type="EMBL" id="TGY00397.1"/>
    </source>
</evidence>
<organism evidence="1 2">
    <name type="scientific">Hominisplanchenecus murintestinalis</name>
    <dbReference type="NCBI Taxonomy" id="2941517"/>
    <lineage>
        <taxon>Bacteria</taxon>
        <taxon>Bacillati</taxon>
        <taxon>Bacillota</taxon>
        <taxon>Clostridia</taxon>
        <taxon>Lachnospirales</taxon>
        <taxon>Lachnospiraceae</taxon>
        <taxon>Hominisplanchenecus</taxon>
    </lineage>
</organism>
<gene>
    <name evidence="1" type="ORF">E5357_02535</name>
</gene>
<reference evidence="1" key="1">
    <citation type="submission" date="2019-04" db="EMBL/GenBank/DDBJ databases">
        <title>Microbes associate with the intestines of laboratory mice.</title>
        <authorList>
            <person name="Navarre W."/>
            <person name="Wong E."/>
            <person name="Huang K."/>
            <person name="Tropini C."/>
            <person name="Ng K."/>
            <person name="Yu B."/>
        </authorList>
    </citation>
    <scope>NUCLEOTIDE SEQUENCE</scope>
    <source>
        <strain evidence="1">NM72_1-8</strain>
    </source>
</reference>
<evidence type="ECO:0000313" key="2">
    <source>
        <dbReference type="Proteomes" id="UP000307720"/>
    </source>
</evidence>
<name>A0AC61R336_9FIRM</name>
<dbReference type="Proteomes" id="UP000307720">
    <property type="component" value="Unassembled WGS sequence"/>
</dbReference>
<dbReference type="EMBL" id="SRZB01000002">
    <property type="protein sequence ID" value="TGY00397.1"/>
    <property type="molecule type" value="Genomic_DNA"/>
</dbReference>